<evidence type="ECO:0000259" key="2">
    <source>
        <dbReference type="Pfam" id="PF13403"/>
    </source>
</evidence>
<reference evidence="3" key="1">
    <citation type="submission" date="2020-04" db="EMBL/GenBank/DDBJ databases">
        <authorList>
            <person name="Sombolestani A."/>
        </authorList>
    </citation>
    <scope>NUCLEOTIDE SEQUENCE</scope>
    <source>
        <strain evidence="3">R71697</strain>
    </source>
</reference>
<feature type="compositionally biased region" description="Polar residues" evidence="1">
    <location>
        <begin position="17"/>
        <end position="29"/>
    </location>
</feature>
<gene>
    <name evidence="3" type="ORF">HKD32_03320</name>
</gene>
<name>A0A9Q2FM55_GLUJA</name>
<evidence type="ECO:0000313" key="3">
    <source>
        <dbReference type="EMBL" id="MBF0869893.1"/>
    </source>
</evidence>
<feature type="compositionally biased region" description="Basic residues" evidence="1">
    <location>
        <begin position="30"/>
        <end position="41"/>
    </location>
</feature>
<feature type="region of interest" description="Disordered" evidence="1">
    <location>
        <begin position="1"/>
        <end position="62"/>
    </location>
</feature>
<dbReference type="EMBL" id="JABCQN010000001">
    <property type="protein sequence ID" value="MBF0869893.1"/>
    <property type="molecule type" value="Genomic_DNA"/>
</dbReference>
<dbReference type="Pfam" id="PF13403">
    <property type="entry name" value="Hint_2"/>
    <property type="match status" value="1"/>
</dbReference>
<dbReference type="InterPro" id="IPR036844">
    <property type="entry name" value="Hint_dom_sf"/>
</dbReference>
<dbReference type="Gene3D" id="2.170.16.10">
    <property type="entry name" value="Hedgehog/Intein (Hint) domain"/>
    <property type="match status" value="1"/>
</dbReference>
<dbReference type="InterPro" id="IPR028992">
    <property type="entry name" value="Hedgehog/Intein_dom"/>
</dbReference>
<protein>
    <submittedName>
        <fullName evidence="3">Hint domain-containing protein</fullName>
    </submittedName>
</protein>
<proteinExistence type="predicted"/>
<sequence>MPQKISHAPHEAHAKPSSRSFFSHPTFNSHHGKSTAGHPHHNPAQSQSHHEKHTGHKPASRKQKIEDFTEACFLSGSLIATPQGEKPIETLVINDEILTAGGRSEKLVWVGKSHCCVRPNLPDDLAGWPIRIRAGAIADHLPHTDLLVTAEHCIFMNGGLIPARMLVNGVSIMWDRNIHSYEYFHIETETHTIISANGLFTESYFDTGDRRAFRQTGQIATLRSIQKSWDKDAAAPLLTSRSQTEAAWKAIATRAGIEGFEAFTTTDPALHLILPDGTRLYPSRQSGGYVIFTLPTPVRSLRLVSRANRPCDVKGPYIDDRRTLGVLIRDVLLFDASRTRKVTDHLVPPEPTSGWMADEIQGQGWTDGDAALHLNTEGPSTLALEIIGGGPYSLSQPASQIRWAG</sequence>
<dbReference type="SUPFAM" id="SSF51294">
    <property type="entry name" value="Hedgehog/intein (Hint) domain"/>
    <property type="match status" value="1"/>
</dbReference>
<organism evidence="3 4">
    <name type="scientific">Gluconobacter japonicus</name>
    <dbReference type="NCBI Taxonomy" id="376620"/>
    <lineage>
        <taxon>Bacteria</taxon>
        <taxon>Pseudomonadati</taxon>
        <taxon>Pseudomonadota</taxon>
        <taxon>Alphaproteobacteria</taxon>
        <taxon>Acetobacterales</taxon>
        <taxon>Acetobacteraceae</taxon>
        <taxon>Gluconobacter</taxon>
    </lineage>
</organism>
<dbReference type="AlphaFoldDB" id="A0A9Q2FM55"/>
<reference evidence="3" key="2">
    <citation type="submission" date="2020-11" db="EMBL/GenBank/DDBJ databases">
        <title>Description of novel Gluconobacter species.</title>
        <authorList>
            <person name="Cleenwerck I."/>
            <person name="Cnockaert M."/>
            <person name="Borremans W."/>
            <person name="Wieme A.D."/>
            <person name="De Vuyst L."/>
            <person name="Vandamme P."/>
        </authorList>
    </citation>
    <scope>NUCLEOTIDE SEQUENCE</scope>
    <source>
        <strain evidence="3">R71697</strain>
    </source>
</reference>
<dbReference type="GeneID" id="81473713"/>
<dbReference type="RefSeq" id="WP_194257504.1">
    <property type="nucleotide sequence ID" value="NZ_JABCQN010000001.1"/>
</dbReference>
<feature type="domain" description="Hedgehog/Intein (Hint)" evidence="2">
    <location>
        <begin position="72"/>
        <end position="207"/>
    </location>
</feature>
<evidence type="ECO:0000256" key="1">
    <source>
        <dbReference type="SAM" id="MobiDB-lite"/>
    </source>
</evidence>
<accession>A0A9Q2FM55</accession>
<comment type="caution">
    <text evidence="3">The sequence shown here is derived from an EMBL/GenBank/DDBJ whole genome shotgun (WGS) entry which is preliminary data.</text>
</comment>
<dbReference type="Proteomes" id="UP000661006">
    <property type="component" value="Unassembled WGS sequence"/>
</dbReference>
<feature type="compositionally biased region" description="Basic residues" evidence="1">
    <location>
        <begin position="50"/>
        <end position="62"/>
    </location>
</feature>
<evidence type="ECO:0000313" key="4">
    <source>
        <dbReference type="Proteomes" id="UP000661006"/>
    </source>
</evidence>